<gene>
    <name evidence="1" type="ORF">NA56DRAFT_705912</name>
</gene>
<dbReference type="Proteomes" id="UP000235672">
    <property type="component" value="Unassembled WGS sequence"/>
</dbReference>
<proteinExistence type="predicted"/>
<sequence>MLQPAFYRKRKRIAMYAAANITILIEYCALAGNSHVGTGHASKGYERQRPGTTMKLQGSLQLWKPGASRFEWAQIIADDFLSAPILASSSSLDDNQYTNIAQILKSPHPYSSGGKAYFQRIRKHPILVVIVFQGLGDINATSGEGCKASHYSSFAHFLRVERSAYSLPTKSIQNF</sequence>
<keyword evidence="2" id="KW-1185">Reference proteome</keyword>
<evidence type="ECO:0000313" key="2">
    <source>
        <dbReference type="Proteomes" id="UP000235672"/>
    </source>
</evidence>
<evidence type="ECO:0000313" key="1">
    <source>
        <dbReference type="EMBL" id="PMD19325.1"/>
    </source>
</evidence>
<accession>A0A2J6PZ53</accession>
<reference evidence="1 2" key="1">
    <citation type="submission" date="2016-05" db="EMBL/GenBank/DDBJ databases">
        <title>A degradative enzymes factory behind the ericoid mycorrhizal symbiosis.</title>
        <authorList>
            <consortium name="DOE Joint Genome Institute"/>
            <person name="Martino E."/>
            <person name="Morin E."/>
            <person name="Grelet G."/>
            <person name="Kuo A."/>
            <person name="Kohler A."/>
            <person name="Daghino S."/>
            <person name="Barry K."/>
            <person name="Choi C."/>
            <person name="Cichocki N."/>
            <person name="Clum A."/>
            <person name="Copeland A."/>
            <person name="Hainaut M."/>
            <person name="Haridas S."/>
            <person name="Labutti K."/>
            <person name="Lindquist E."/>
            <person name="Lipzen A."/>
            <person name="Khouja H.-R."/>
            <person name="Murat C."/>
            <person name="Ohm R."/>
            <person name="Olson A."/>
            <person name="Spatafora J."/>
            <person name="Veneault-Fourrey C."/>
            <person name="Henrissat B."/>
            <person name="Grigoriev I."/>
            <person name="Martin F."/>
            <person name="Perotto S."/>
        </authorList>
    </citation>
    <scope>NUCLEOTIDE SEQUENCE [LARGE SCALE GENOMIC DNA]</scope>
    <source>
        <strain evidence="1 2">UAMH 7357</strain>
    </source>
</reference>
<name>A0A2J6PZ53_9HELO</name>
<organism evidence="1 2">
    <name type="scientific">Hyaloscypha hepaticicola</name>
    <dbReference type="NCBI Taxonomy" id="2082293"/>
    <lineage>
        <taxon>Eukaryota</taxon>
        <taxon>Fungi</taxon>
        <taxon>Dikarya</taxon>
        <taxon>Ascomycota</taxon>
        <taxon>Pezizomycotina</taxon>
        <taxon>Leotiomycetes</taxon>
        <taxon>Helotiales</taxon>
        <taxon>Hyaloscyphaceae</taxon>
        <taxon>Hyaloscypha</taxon>
    </lineage>
</organism>
<dbReference type="AlphaFoldDB" id="A0A2J6PZ53"/>
<dbReference type="EMBL" id="KZ613490">
    <property type="protein sequence ID" value="PMD19325.1"/>
    <property type="molecule type" value="Genomic_DNA"/>
</dbReference>
<protein>
    <submittedName>
        <fullName evidence="1">Uncharacterized protein</fullName>
    </submittedName>
</protein>